<dbReference type="Pfam" id="PF14819">
    <property type="entry name" value="QueF_N"/>
    <property type="match status" value="1"/>
</dbReference>
<comment type="pathway">
    <text evidence="5">tRNA modification; tRNA-queuosine biosynthesis.</text>
</comment>
<feature type="binding site" evidence="5">
    <location>
        <begin position="252"/>
        <end position="253"/>
    </location>
    <ligand>
        <name>NADPH</name>
        <dbReference type="ChEBI" id="CHEBI:57783"/>
    </ligand>
</feature>
<dbReference type="InterPro" id="IPR043133">
    <property type="entry name" value="GTP-CH-I_C/QueF"/>
</dbReference>
<comment type="caution">
    <text evidence="7">The sequence shown here is derived from an EMBL/GenBank/DDBJ whole genome shotgun (WGS) entry which is preliminary data.</text>
</comment>
<dbReference type="SUPFAM" id="SSF55620">
    <property type="entry name" value="Tetrahydrobiopterin biosynthesis enzymes-like"/>
    <property type="match status" value="1"/>
</dbReference>
<keyword evidence="1 5" id="KW-0963">Cytoplasm</keyword>
<dbReference type="InterPro" id="IPR029500">
    <property type="entry name" value="QueF"/>
</dbReference>
<dbReference type="HAMAP" id="MF_00817">
    <property type="entry name" value="QueF_type2"/>
    <property type="match status" value="1"/>
</dbReference>
<reference evidence="7 8" key="1">
    <citation type="submission" date="2024-08" db="EMBL/GenBank/DDBJ databases">
        <authorList>
            <person name="Ishaq N."/>
        </authorList>
    </citation>
    <scope>NUCLEOTIDE SEQUENCE [LARGE SCALE GENOMIC DNA]</scope>
    <source>
        <strain evidence="7 8">JCM 30400</strain>
    </source>
</reference>
<comment type="function">
    <text evidence="5">Catalyzes the NADPH-dependent reduction of 7-cyano-7-deazaguanine (preQ0) to 7-aminomethyl-7-deazaguanine (preQ1).</text>
</comment>
<comment type="subcellular location">
    <subcellularLocation>
        <location evidence="5">Cytoplasm</location>
    </subcellularLocation>
</comment>
<dbReference type="EC" id="1.7.1.13" evidence="5"/>
<comment type="similarity">
    <text evidence="5">Belongs to the GTP cyclohydrolase I family. QueF type 2 subfamily.</text>
</comment>
<evidence type="ECO:0000259" key="6">
    <source>
        <dbReference type="Pfam" id="PF14819"/>
    </source>
</evidence>
<keyword evidence="8" id="KW-1185">Reference proteome</keyword>
<dbReference type="PANTHER" id="PTHR34354:SF1">
    <property type="entry name" value="NADPH-DEPENDENT 7-CYANO-7-DEAZAGUANINE REDUCTASE"/>
    <property type="match status" value="1"/>
</dbReference>
<evidence type="ECO:0000256" key="1">
    <source>
        <dbReference type="ARBA" id="ARBA00022490"/>
    </source>
</evidence>
<name>A0ABV4NRU0_9GAMM</name>
<evidence type="ECO:0000256" key="2">
    <source>
        <dbReference type="ARBA" id="ARBA00022785"/>
    </source>
</evidence>
<evidence type="ECO:0000256" key="3">
    <source>
        <dbReference type="ARBA" id="ARBA00022857"/>
    </source>
</evidence>
<dbReference type="Gene3D" id="3.30.1130.10">
    <property type="match status" value="2"/>
</dbReference>
<comment type="catalytic activity">
    <reaction evidence="5">
        <text>7-aminomethyl-7-carbaguanine + 2 NADP(+) = 7-cyano-7-carbaguanine + 2 NADPH + 3 H(+)</text>
        <dbReference type="Rhea" id="RHEA:13409"/>
        <dbReference type="ChEBI" id="CHEBI:15378"/>
        <dbReference type="ChEBI" id="CHEBI:45075"/>
        <dbReference type="ChEBI" id="CHEBI:57783"/>
        <dbReference type="ChEBI" id="CHEBI:58349"/>
        <dbReference type="ChEBI" id="CHEBI:58703"/>
        <dbReference type="EC" id="1.7.1.13"/>
    </reaction>
</comment>
<proteinExistence type="inferred from homology"/>
<feature type="active site" description="Proton donor" evidence="5">
    <location>
        <position position="191"/>
    </location>
</feature>
<dbReference type="PANTHER" id="PTHR34354">
    <property type="entry name" value="NADPH-DEPENDENT 7-CYANO-7-DEAZAGUANINE REDUCTASE"/>
    <property type="match status" value="1"/>
</dbReference>
<dbReference type="InterPro" id="IPR029139">
    <property type="entry name" value="QueF_N"/>
</dbReference>
<keyword evidence="4 5" id="KW-0560">Oxidoreductase</keyword>
<feature type="binding site" evidence="5">
    <location>
        <begin position="86"/>
        <end position="87"/>
    </location>
    <ligand>
        <name>NADPH</name>
        <dbReference type="ChEBI" id="CHEBI:57783"/>
    </ligand>
</feature>
<protein>
    <recommendedName>
        <fullName evidence="5">NADPH-dependent 7-cyano-7-deazaguanine reductase</fullName>
        <ecNumber evidence="5">1.7.1.13</ecNumber>
    </recommendedName>
    <alternativeName>
        <fullName evidence="5">7-cyano-7-carbaguanine reductase</fullName>
    </alternativeName>
    <alternativeName>
        <fullName evidence="5">NADPH-dependent nitrile oxidoreductase</fullName>
    </alternativeName>
    <alternativeName>
        <fullName evidence="5">PreQ(0) reductase</fullName>
    </alternativeName>
</protein>
<dbReference type="NCBIfam" id="TIGR03138">
    <property type="entry name" value="QueF"/>
    <property type="match status" value="1"/>
</dbReference>
<feature type="binding site" evidence="5">
    <location>
        <begin position="223"/>
        <end position="224"/>
    </location>
    <ligand>
        <name>substrate</name>
    </ligand>
</feature>
<keyword evidence="3 5" id="KW-0521">NADP</keyword>
<comment type="subunit">
    <text evidence="5">Homodimer.</text>
</comment>
<dbReference type="Proteomes" id="UP001569414">
    <property type="component" value="Unassembled WGS sequence"/>
</dbReference>
<dbReference type="InterPro" id="IPR050084">
    <property type="entry name" value="NADPH_dep_7-cyano-7-deazaG_red"/>
</dbReference>
<evidence type="ECO:0000313" key="8">
    <source>
        <dbReference type="Proteomes" id="UP001569414"/>
    </source>
</evidence>
<keyword evidence="2 5" id="KW-0671">Queuosine biosynthesis</keyword>
<dbReference type="Pfam" id="PF14489">
    <property type="entry name" value="QueF"/>
    <property type="match status" value="1"/>
</dbReference>
<dbReference type="GO" id="GO:0033739">
    <property type="term" value="F:preQ1 synthase activity"/>
    <property type="evidence" value="ECO:0007669"/>
    <property type="project" value="UniProtKB-EC"/>
</dbReference>
<evidence type="ECO:0000256" key="4">
    <source>
        <dbReference type="ARBA" id="ARBA00023002"/>
    </source>
</evidence>
<evidence type="ECO:0000256" key="5">
    <source>
        <dbReference type="HAMAP-Rule" id="MF_00817"/>
    </source>
</evidence>
<dbReference type="RefSeq" id="WP_299589181.1">
    <property type="nucleotide sequence ID" value="NZ_JBGMEL010000021.1"/>
</dbReference>
<gene>
    <name evidence="5 7" type="primary">queF</name>
    <name evidence="7" type="ORF">ACCI51_17150</name>
</gene>
<organism evidence="7 8">
    <name type="scientific">Microbulbifer echini</name>
    <dbReference type="NCBI Taxonomy" id="1529067"/>
    <lineage>
        <taxon>Bacteria</taxon>
        <taxon>Pseudomonadati</taxon>
        <taxon>Pseudomonadota</taxon>
        <taxon>Gammaproteobacteria</taxon>
        <taxon>Cellvibrionales</taxon>
        <taxon>Microbulbiferaceae</taxon>
        <taxon>Microbulbifer</taxon>
    </lineage>
</organism>
<dbReference type="InterPro" id="IPR016428">
    <property type="entry name" value="QueF_type2"/>
</dbReference>
<dbReference type="EMBL" id="JBGMEL010000021">
    <property type="protein sequence ID" value="MFA0792272.1"/>
    <property type="molecule type" value="Genomic_DNA"/>
</dbReference>
<evidence type="ECO:0000313" key="7">
    <source>
        <dbReference type="EMBL" id="MFA0792272.1"/>
    </source>
</evidence>
<accession>A0ABV4NRU0</accession>
<feature type="domain" description="NADPH-dependent 7-cyano-7-deazaguanine reductase N-terminal" evidence="6">
    <location>
        <begin position="17"/>
        <end position="127"/>
    </location>
</feature>
<feature type="binding site" evidence="5">
    <location>
        <begin position="84"/>
        <end position="86"/>
    </location>
    <ligand>
        <name>substrate</name>
    </ligand>
</feature>
<dbReference type="PIRSF" id="PIRSF004750">
    <property type="entry name" value="Nitrile_oxidored_YqcD_prd"/>
    <property type="match status" value="1"/>
</dbReference>
<sequence>MNREDWENLPLGRETVYESSYNPELLHPIQRCISRAQLGLSVGALPFFGEDEWWGFELSWLNTKGKPQVAVARFSFPAESPYMVESKSFKLYLNSFNQSRFESWRLVRDTLVRDLSTAVGTAVRVTLLEVEDVSLDVQKPMGYCLDQLDIAVEQYQPESALLALDESGEMVSETLYSHLLRSNCPVTGQPDWATVLVEYKGPKLEREALLAYFIAFREHQDFHEHCVERIFCDLQTIADFSELTVCARYTRRGGLDINPQRSTRVEKALPPRFARQ</sequence>
<feature type="active site" description="Thioimide intermediate" evidence="5">
    <location>
        <position position="184"/>
    </location>
</feature>